<comment type="caution">
    <text evidence="3">The sequence shown here is derived from an EMBL/GenBank/DDBJ whole genome shotgun (WGS) entry which is preliminary data.</text>
</comment>
<feature type="compositionally biased region" description="Low complexity" evidence="1">
    <location>
        <begin position="163"/>
        <end position="184"/>
    </location>
</feature>
<dbReference type="SMART" id="SM00165">
    <property type="entry name" value="UBA"/>
    <property type="match status" value="1"/>
</dbReference>
<name>A0AAD5H4I3_9CHLO</name>
<gene>
    <name evidence="3" type="ORF">COHA_006339</name>
</gene>
<sequence length="350" mass="36667">MGRSDDGEDVVPEALFCAHCGTDINPRKEEYIKVSCTVETCRQNYHVECVTEVLLTHAAKLESWRSREKYEVSAKKRPAMLLQQHWKCPCTYVAPGQKAGQPCIGFTLSGDLIKPAKNIAPPPAAAAPRAAAQKQQQLPSLRATKKPEEARKAAEKKKRRKGSATAAAAGTAADAATLSTADGGPASGTPPDPYSLTPSSAPSAETLPMPVSLSVDPTQRAGCISSLTEMGFSLGDAEAAADAAGGELETALQLLTSGAVGGHSYSDWHAPEEVSQPGSWDWADSGTSLKAQASDWGQQYAAAPAAPAAVAETGAEGDAAWQYEYVPPQDRGVADDQEVDELMAMLGIAC</sequence>
<dbReference type="SUPFAM" id="SSF46934">
    <property type="entry name" value="UBA-like"/>
    <property type="match status" value="1"/>
</dbReference>
<dbReference type="Gene3D" id="1.10.8.10">
    <property type="entry name" value="DNA helicase RuvA subunit, C-terminal domain"/>
    <property type="match status" value="1"/>
</dbReference>
<protein>
    <recommendedName>
        <fullName evidence="2">UBA domain-containing protein</fullName>
    </recommendedName>
</protein>
<reference evidence="3" key="1">
    <citation type="submission" date="2020-11" db="EMBL/GenBank/DDBJ databases">
        <title>Chlorella ohadii genome sequencing and assembly.</title>
        <authorList>
            <person name="Murik O."/>
            <person name="Treves H."/>
            <person name="Kedem I."/>
            <person name="Shotland Y."/>
            <person name="Kaplan A."/>
        </authorList>
    </citation>
    <scope>NUCLEOTIDE SEQUENCE</scope>
    <source>
        <strain evidence="3">1</strain>
    </source>
</reference>
<dbReference type="AlphaFoldDB" id="A0AAD5H4I3"/>
<dbReference type="InterPro" id="IPR015940">
    <property type="entry name" value="UBA"/>
</dbReference>
<organism evidence="3 4">
    <name type="scientific">Chlorella ohadii</name>
    <dbReference type="NCBI Taxonomy" id="2649997"/>
    <lineage>
        <taxon>Eukaryota</taxon>
        <taxon>Viridiplantae</taxon>
        <taxon>Chlorophyta</taxon>
        <taxon>core chlorophytes</taxon>
        <taxon>Trebouxiophyceae</taxon>
        <taxon>Chlorellales</taxon>
        <taxon>Chlorellaceae</taxon>
        <taxon>Chlorella clade</taxon>
        <taxon>Chlorella</taxon>
    </lineage>
</organism>
<feature type="region of interest" description="Disordered" evidence="1">
    <location>
        <begin position="119"/>
        <end position="214"/>
    </location>
</feature>
<dbReference type="PROSITE" id="PS50030">
    <property type="entry name" value="UBA"/>
    <property type="match status" value="1"/>
</dbReference>
<keyword evidence="4" id="KW-1185">Reference proteome</keyword>
<evidence type="ECO:0000259" key="2">
    <source>
        <dbReference type="PROSITE" id="PS50030"/>
    </source>
</evidence>
<accession>A0AAD5H4I3</accession>
<evidence type="ECO:0000313" key="4">
    <source>
        <dbReference type="Proteomes" id="UP001205105"/>
    </source>
</evidence>
<evidence type="ECO:0000256" key="1">
    <source>
        <dbReference type="SAM" id="MobiDB-lite"/>
    </source>
</evidence>
<proteinExistence type="predicted"/>
<dbReference type="InterPro" id="IPR009060">
    <property type="entry name" value="UBA-like_sf"/>
</dbReference>
<dbReference type="EMBL" id="JADXDR010000089">
    <property type="protein sequence ID" value="KAI7839945.1"/>
    <property type="molecule type" value="Genomic_DNA"/>
</dbReference>
<dbReference type="Proteomes" id="UP001205105">
    <property type="component" value="Unassembled WGS sequence"/>
</dbReference>
<feature type="compositionally biased region" description="Low complexity" evidence="1">
    <location>
        <begin position="126"/>
        <end position="139"/>
    </location>
</feature>
<evidence type="ECO:0000313" key="3">
    <source>
        <dbReference type="EMBL" id="KAI7839945.1"/>
    </source>
</evidence>
<feature type="domain" description="UBA" evidence="2">
    <location>
        <begin position="214"/>
        <end position="258"/>
    </location>
</feature>